<dbReference type="Proteomes" id="UP000234530">
    <property type="component" value="Chromosome"/>
</dbReference>
<evidence type="ECO:0000313" key="2">
    <source>
        <dbReference type="EMBL" id="AUH65895.1"/>
    </source>
</evidence>
<sequence length="131" mass="14519">MEGIMNKEFIGLALLMAGTAAGHVVLGGPDYPEQFSAVLESDRLRAMALALWHAATVALIAFSACYLLLARGPNPALLWVTSLIQLGWVALFLFYGLTNLGEIWTLWQWVLFLAFPLLAFWAEQRRSARPV</sequence>
<feature type="transmembrane region" description="Helical" evidence="1">
    <location>
        <begin position="46"/>
        <end position="69"/>
    </location>
</feature>
<reference evidence="2 3" key="1">
    <citation type="journal article" date="2013" name="Antonie Van Leeuwenhoek">
        <title>Paracoccus zhejiangensis sp. nov., isolated from activated sludge in wastewater-treatment system.</title>
        <authorList>
            <person name="Wu Z.G."/>
            <person name="Zhang D.F."/>
            <person name="Liu Y.L."/>
            <person name="Wang F."/>
            <person name="Jiang X."/>
            <person name="Li C."/>
            <person name="Li S.P."/>
            <person name="Hong Q."/>
            <person name="Li W.J."/>
        </authorList>
    </citation>
    <scope>NUCLEOTIDE SEQUENCE [LARGE SCALE GENOMIC DNA]</scope>
    <source>
        <strain evidence="2 3">J6</strain>
    </source>
</reference>
<keyword evidence="1" id="KW-1133">Transmembrane helix</keyword>
<evidence type="ECO:0000256" key="1">
    <source>
        <dbReference type="SAM" id="Phobius"/>
    </source>
</evidence>
<keyword evidence="1" id="KW-0812">Transmembrane</keyword>
<keyword evidence="3" id="KW-1185">Reference proteome</keyword>
<gene>
    <name evidence="2" type="ORF">CX676_18450</name>
</gene>
<dbReference type="EMBL" id="CP025430">
    <property type="protein sequence ID" value="AUH65895.1"/>
    <property type="molecule type" value="Genomic_DNA"/>
</dbReference>
<name>A0A2H5F2X5_9RHOB</name>
<organism evidence="2 3">
    <name type="scientific">Paracoccus zhejiangensis</name>
    <dbReference type="NCBI Taxonomy" id="1077935"/>
    <lineage>
        <taxon>Bacteria</taxon>
        <taxon>Pseudomonadati</taxon>
        <taxon>Pseudomonadota</taxon>
        <taxon>Alphaproteobacteria</taxon>
        <taxon>Rhodobacterales</taxon>
        <taxon>Paracoccaceae</taxon>
        <taxon>Paracoccus</taxon>
    </lineage>
</organism>
<dbReference type="AlphaFoldDB" id="A0A2H5F2X5"/>
<keyword evidence="1" id="KW-0472">Membrane</keyword>
<accession>A0A2H5F2X5</accession>
<feature type="transmembrane region" description="Helical" evidence="1">
    <location>
        <begin position="76"/>
        <end position="97"/>
    </location>
</feature>
<evidence type="ECO:0000313" key="3">
    <source>
        <dbReference type="Proteomes" id="UP000234530"/>
    </source>
</evidence>
<proteinExistence type="predicted"/>
<dbReference type="KEGG" id="pzh:CX676_18450"/>
<feature type="transmembrane region" description="Helical" evidence="1">
    <location>
        <begin position="103"/>
        <end position="122"/>
    </location>
</feature>
<protein>
    <submittedName>
        <fullName evidence="2">Uncharacterized protein</fullName>
    </submittedName>
</protein>